<evidence type="ECO:0000256" key="4">
    <source>
        <dbReference type="ARBA" id="ARBA00016218"/>
    </source>
</evidence>
<evidence type="ECO:0000256" key="10">
    <source>
        <dbReference type="ARBA" id="ARBA00029409"/>
    </source>
</evidence>
<comment type="similarity">
    <text evidence="2">Belongs to the HPPK family.</text>
</comment>
<dbReference type="InterPro" id="IPR035907">
    <property type="entry name" value="Hppk_sf"/>
</dbReference>
<dbReference type="Gene3D" id="3.30.70.560">
    <property type="entry name" value="7,8-Dihydro-6-hydroxymethylpterin-pyrophosphokinase HPPK"/>
    <property type="match status" value="1"/>
</dbReference>
<comment type="function">
    <text evidence="10">Catalyzes the transfer of pyrophosphate from adenosine triphosphate (ATP) to 6-hydroxymethyl-7,8-dihydropterin, an enzymatic step in folate biosynthesis pathway.</text>
</comment>
<keyword evidence="15" id="KW-1185">Reference proteome</keyword>
<evidence type="ECO:0000256" key="5">
    <source>
        <dbReference type="ARBA" id="ARBA00022679"/>
    </source>
</evidence>
<dbReference type="EMBL" id="JAPCHZ010000006">
    <property type="protein sequence ID" value="MCW4453008.1"/>
    <property type="molecule type" value="Genomic_DNA"/>
</dbReference>
<dbReference type="SUPFAM" id="SSF55083">
    <property type="entry name" value="6-hydroxymethyl-7,8-dihydropterin pyrophosphokinase, HPPK"/>
    <property type="match status" value="1"/>
</dbReference>
<protein>
    <recommendedName>
        <fullName evidence="4">2-amino-4-hydroxy-6-hydroxymethyldihydropteridine pyrophosphokinase</fullName>
        <ecNumber evidence="3">2.7.6.3</ecNumber>
    </recommendedName>
    <alternativeName>
        <fullName evidence="11">6-hydroxymethyl-7,8-dihydropterin pyrophosphokinase</fullName>
    </alternativeName>
    <alternativeName>
        <fullName evidence="12">7,8-dihydro-6-hydroxymethylpterin-pyrophosphokinase</fullName>
    </alternativeName>
</protein>
<feature type="domain" description="7,8-dihydro-6-hydroxymethylpterin-pyrophosphokinase" evidence="13">
    <location>
        <begin position="8"/>
        <end position="137"/>
    </location>
</feature>
<keyword evidence="5 14" id="KW-0808">Transferase</keyword>
<accession>A0ABT3JQF2</accession>
<dbReference type="EC" id="2.7.6.3" evidence="3"/>
<evidence type="ECO:0000256" key="1">
    <source>
        <dbReference type="ARBA" id="ARBA00005051"/>
    </source>
</evidence>
<evidence type="ECO:0000313" key="14">
    <source>
        <dbReference type="EMBL" id="MCW4453008.1"/>
    </source>
</evidence>
<evidence type="ECO:0000256" key="7">
    <source>
        <dbReference type="ARBA" id="ARBA00022777"/>
    </source>
</evidence>
<dbReference type="RefSeq" id="WP_265145078.1">
    <property type="nucleotide sequence ID" value="NZ_JAPCHZ010000006.1"/>
</dbReference>
<evidence type="ECO:0000256" key="3">
    <source>
        <dbReference type="ARBA" id="ARBA00013253"/>
    </source>
</evidence>
<gene>
    <name evidence="14" type="primary">folK</name>
    <name evidence="14" type="ORF">OK344_12425</name>
</gene>
<keyword evidence="7" id="KW-0418">Kinase</keyword>
<evidence type="ECO:0000313" key="15">
    <source>
        <dbReference type="Proteomes" id="UP001209107"/>
    </source>
</evidence>
<reference evidence="14 15" key="1">
    <citation type="submission" date="2022-10" db="EMBL/GenBank/DDBJ databases">
        <title>Kaistella sp. BT-6-1-3.</title>
        <authorList>
            <person name="Ai J."/>
            <person name="Deng Z."/>
        </authorList>
    </citation>
    <scope>NUCLEOTIDE SEQUENCE [LARGE SCALE GENOMIC DNA]</scope>
    <source>
        <strain evidence="14 15">BT6-1-3</strain>
    </source>
</reference>
<evidence type="ECO:0000256" key="2">
    <source>
        <dbReference type="ARBA" id="ARBA00005810"/>
    </source>
</evidence>
<comment type="pathway">
    <text evidence="1">Cofactor biosynthesis; tetrahydrofolate biosynthesis; 2-amino-4-hydroxy-6-hydroxymethyl-7,8-dihydropteridine diphosphate from 7,8-dihydroneopterin triphosphate: step 4/4.</text>
</comment>
<keyword evidence="9" id="KW-0289">Folate biosynthesis</keyword>
<sequence>MSQQLVTLLLGSNLDFPERNIETAISKIENELGNVVGRSEMLRTKPVEFVSNNIFCNIALRIKTQFSPIELLNSIKKIEFEMGRTEDSLITKGYIDRVIDIDIVFFGNLNFNCSRLKIPHEKHVKEREFSKKLLLSIRKH</sequence>
<dbReference type="InterPro" id="IPR000550">
    <property type="entry name" value="Hppk"/>
</dbReference>
<comment type="caution">
    <text evidence="14">The sequence shown here is derived from an EMBL/GenBank/DDBJ whole genome shotgun (WGS) entry which is preliminary data.</text>
</comment>
<dbReference type="CDD" id="cd00483">
    <property type="entry name" value="HPPK"/>
    <property type="match status" value="1"/>
</dbReference>
<evidence type="ECO:0000256" key="8">
    <source>
        <dbReference type="ARBA" id="ARBA00022840"/>
    </source>
</evidence>
<evidence type="ECO:0000256" key="11">
    <source>
        <dbReference type="ARBA" id="ARBA00029766"/>
    </source>
</evidence>
<keyword evidence="8" id="KW-0067">ATP-binding</keyword>
<dbReference type="NCBIfam" id="TIGR01498">
    <property type="entry name" value="folK"/>
    <property type="match status" value="1"/>
</dbReference>
<dbReference type="PANTHER" id="PTHR43071:SF1">
    <property type="entry name" value="2-AMINO-4-HYDROXY-6-HYDROXYMETHYLDIHYDROPTERIDINE PYROPHOSPHOKINASE"/>
    <property type="match status" value="1"/>
</dbReference>
<evidence type="ECO:0000256" key="9">
    <source>
        <dbReference type="ARBA" id="ARBA00022909"/>
    </source>
</evidence>
<dbReference type="Proteomes" id="UP001209107">
    <property type="component" value="Unassembled WGS sequence"/>
</dbReference>
<name>A0ABT3JQF2_9FLAO</name>
<keyword evidence="6" id="KW-0547">Nucleotide-binding</keyword>
<organism evidence="14 15">
    <name type="scientific">Kaistella yananensis</name>
    <dbReference type="NCBI Taxonomy" id="2989820"/>
    <lineage>
        <taxon>Bacteria</taxon>
        <taxon>Pseudomonadati</taxon>
        <taxon>Bacteroidota</taxon>
        <taxon>Flavobacteriia</taxon>
        <taxon>Flavobacteriales</taxon>
        <taxon>Weeksellaceae</taxon>
        <taxon>Chryseobacterium group</taxon>
        <taxon>Kaistella</taxon>
    </lineage>
</organism>
<dbReference type="Pfam" id="PF01288">
    <property type="entry name" value="HPPK"/>
    <property type="match status" value="1"/>
</dbReference>
<evidence type="ECO:0000256" key="12">
    <source>
        <dbReference type="ARBA" id="ARBA00033413"/>
    </source>
</evidence>
<evidence type="ECO:0000259" key="13">
    <source>
        <dbReference type="Pfam" id="PF01288"/>
    </source>
</evidence>
<dbReference type="PANTHER" id="PTHR43071">
    <property type="entry name" value="2-AMINO-4-HYDROXY-6-HYDROXYMETHYLDIHYDROPTERIDINE PYROPHOSPHOKINASE"/>
    <property type="match status" value="1"/>
</dbReference>
<evidence type="ECO:0000256" key="6">
    <source>
        <dbReference type="ARBA" id="ARBA00022741"/>
    </source>
</evidence>
<proteinExistence type="inferred from homology"/>
<dbReference type="GO" id="GO:0003848">
    <property type="term" value="F:2-amino-4-hydroxy-6-hydroxymethyldihydropteridine diphosphokinase activity"/>
    <property type="evidence" value="ECO:0007669"/>
    <property type="project" value="UniProtKB-EC"/>
</dbReference>